<sequence>MATTTMESDGVRLAIEGCGHGTLNAIYAAVERSCKERKWDGVDLLIIGGDFQSVRNAHDLAVMACPVKYRELGDFPDYYSGVRKAPYLTIFIGGNHEASSHLWELYYGGWVAPNIYYMGAANVLRFGPLRIAGMSGIWKGFDYRKPHFERLPFNDSEVRSFYHVREIDIRKLLLLQTQVDIGLSHDWPRGIEKHGDSEALFRKKTFFRQESVDGTLGNVAAEYVLNRLRPPYWFSAHLHVKYAALRKFDPPQAEANPGVKEVVETRGDLTPQGTAQEANPDEIDLGLDDDHVSEPQPIAETKPTTKVQGDAVEIQMETNQVSEDLLAQLPASFTKPRPRPKGTPGQPVPPGITNTDVRFLALDKCLPGRRFLQLCEIHPFDKNEYARFPASEISPRYRLQYDPEWLAITRVFHSGLVFGDSSAQVAADIGEQEYIPLINEEKIWVDENIVKAGKLVVPENFSQTALPYEQGTPIIRIFGIIAKRIGKNGRAADLGQMGENFMEEVEAVVVVMEAEAEVAAAEVDDMVDEAQVAFVEGGKMLDVACRVHELKRHYGSAHKLLAGVENHNPFCYIYGFKTG</sequence>
<dbReference type="Proteomes" id="UP001143910">
    <property type="component" value="Unassembled WGS sequence"/>
</dbReference>
<evidence type="ECO:0000313" key="2">
    <source>
        <dbReference type="Proteomes" id="UP001143910"/>
    </source>
</evidence>
<name>A0ACC1MVT9_9HYPO</name>
<organism evidence="1 2">
    <name type="scientific">Zarea fungicola</name>
    <dbReference type="NCBI Taxonomy" id="93591"/>
    <lineage>
        <taxon>Eukaryota</taxon>
        <taxon>Fungi</taxon>
        <taxon>Dikarya</taxon>
        <taxon>Ascomycota</taxon>
        <taxon>Pezizomycotina</taxon>
        <taxon>Sordariomycetes</taxon>
        <taxon>Hypocreomycetidae</taxon>
        <taxon>Hypocreales</taxon>
        <taxon>Cordycipitaceae</taxon>
        <taxon>Zarea</taxon>
    </lineage>
</organism>
<gene>
    <name evidence="1" type="ORF">NQ176_g8253</name>
</gene>
<keyword evidence="2" id="KW-1185">Reference proteome</keyword>
<reference evidence="1" key="1">
    <citation type="submission" date="2022-08" db="EMBL/GenBank/DDBJ databases">
        <title>Genome Sequence of Lecanicillium fungicola.</title>
        <authorList>
            <person name="Buettner E."/>
        </authorList>
    </citation>
    <scope>NUCLEOTIDE SEQUENCE</scope>
    <source>
        <strain evidence="1">Babe33</strain>
    </source>
</reference>
<evidence type="ECO:0000313" key="1">
    <source>
        <dbReference type="EMBL" id="KAJ2970308.1"/>
    </source>
</evidence>
<accession>A0ACC1MVT9</accession>
<protein>
    <submittedName>
        <fullName evidence="1">Uncharacterized protein</fullName>
    </submittedName>
</protein>
<dbReference type="EMBL" id="JANJQO010001561">
    <property type="protein sequence ID" value="KAJ2970308.1"/>
    <property type="molecule type" value="Genomic_DNA"/>
</dbReference>
<proteinExistence type="predicted"/>
<comment type="caution">
    <text evidence="1">The sequence shown here is derived from an EMBL/GenBank/DDBJ whole genome shotgun (WGS) entry which is preliminary data.</text>
</comment>